<keyword evidence="5" id="KW-0539">Nucleus</keyword>
<dbReference type="AlphaFoldDB" id="A0A151RB30"/>
<dbReference type="SUPFAM" id="SSF53098">
    <property type="entry name" value="Ribonuclease H-like"/>
    <property type="match status" value="1"/>
</dbReference>
<keyword evidence="4" id="KW-0862">Zinc</keyword>
<evidence type="ECO:0000313" key="7">
    <source>
        <dbReference type="Proteomes" id="UP000075243"/>
    </source>
</evidence>
<dbReference type="GO" id="GO:0005634">
    <property type="term" value="C:nucleus"/>
    <property type="evidence" value="ECO:0007669"/>
    <property type="project" value="UniProtKB-SubCell"/>
</dbReference>
<organism evidence="6 7">
    <name type="scientific">Cajanus cajan</name>
    <name type="common">Pigeon pea</name>
    <name type="synonym">Cajanus indicus</name>
    <dbReference type="NCBI Taxonomy" id="3821"/>
    <lineage>
        <taxon>Eukaryota</taxon>
        <taxon>Viridiplantae</taxon>
        <taxon>Streptophyta</taxon>
        <taxon>Embryophyta</taxon>
        <taxon>Tracheophyta</taxon>
        <taxon>Spermatophyta</taxon>
        <taxon>Magnoliopsida</taxon>
        <taxon>eudicotyledons</taxon>
        <taxon>Gunneridae</taxon>
        <taxon>Pentapetalae</taxon>
        <taxon>rosids</taxon>
        <taxon>fabids</taxon>
        <taxon>Fabales</taxon>
        <taxon>Fabaceae</taxon>
        <taxon>Papilionoideae</taxon>
        <taxon>50 kb inversion clade</taxon>
        <taxon>NPAAA clade</taxon>
        <taxon>indigoferoid/millettioid clade</taxon>
        <taxon>Phaseoleae</taxon>
        <taxon>Cajanus</taxon>
    </lineage>
</organism>
<dbReference type="OMA" id="ILYREAF"/>
<dbReference type="EMBL" id="KQ483884">
    <property type="protein sequence ID" value="KYP39762.1"/>
    <property type="molecule type" value="Genomic_DNA"/>
</dbReference>
<evidence type="ECO:0000256" key="3">
    <source>
        <dbReference type="ARBA" id="ARBA00022771"/>
    </source>
</evidence>
<keyword evidence="3" id="KW-0863">Zinc-finger</keyword>
<evidence type="ECO:0000256" key="5">
    <source>
        <dbReference type="ARBA" id="ARBA00023242"/>
    </source>
</evidence>
<dbReference type="GO" id="GO:0008270">
    <property type="term" value="F:zinc ion binding"/>
    <property type="evidence" value="ECO:0007669"/>
    <property type="project" value="UniProtKB-KW"/>
</dbReference>
<evidence type="ECO:0000256" key="4">
    <source>
        <dbReference type="ARBA" id="ARBA00022833"/>
    </source>
</evidence>
<keyword evidence="7" id="KW-1185">Reference proteome</keyword>
<dbReference type="InterPro" id="IPR052035">
    <property type="entry name" value="ZnF_BED_domain_contain"/>
</dbReference>
<dbReference type="STRING" id="3821.A0A151RB30"/>
<dbReference type="PANTHER" id="PTHR46481">
    <property type="entry name" value="ZINC FINGER BED DOMAIN-CONTAINING PROTEIN 4"/>
    <property type="match status" value="1"/>
</dbReference>
<evidence type="ECO:0000256" key="2">
    <source>
        <dbReference type="ARBA" id="ARBA00022723"/>
    </source>
</evidence>
<dbReference type="PANTHER" id="PTHR46481:SF10">
    <property type="entry name" value="ZINC FINGER BED DOMAIN-CONTAINING PROTEIN 39"/>
    <property type="match status" value="1"/>
</dbReference>
<dbReference type="Proteomes" id="UP000075243">
    <property type="component" value="Unassembled WGS sequence"/>
</dbReference>
<proteinExistence type="predicted"/>
<evidence type="ECO:0000313" key="6">
    <source>
        <dbReference type="EMBL" id="KYP39762.1"/>
    </source>
</evidence>
<dbReference type="InterPro" id="IPR012337">
    <property type="entry name" value="RNaseH-like_sf"/>
</dbReference>
<reference evidence="6" key="1">
    <citation type="journal article" date="2012" name="Nat. Biotechnol.">
        <title>Draft genome sequence of pigeonpea (Cajanus cajan), an orphan legume crop of resource-poor farmers.</title>
        <authorList>
            <person name="Varshney R.K."/>
            <person name="Chen W."/>
            <person name="Li Y."/>
            <person name="Bharti A.K."/>
            <person name="Saxena R.K."/>
            <person name="Schlueter J.A."/>
            <person name="Donoghue M.T."/>
            <person name="Azam S."/>
            <person name="Fan G."/>
            <person name="Whaley A.M."/>
            <person name="Farmer A.D."/>
            <person name="Sheridan J."/>
            <person name="Iwata A."/>
            <person name="Tuteja R."/>
            <person name="Penmetsa R.V."/>
            <person name="Wu W."/>
            <person name="Upadhyaya H.D."/>
            <person name="Yang S.P."/>
            <person name="Shah T."/>
            <person name="Saxena K.B."/>
            <person name="Michael T."/>
            <person name="McCombie W.R."/>
            <person name="Yang B."/>
            <person name="Zhang G."/>
            <person name="Yang H."/>
            <person name="Wang J."/>
            <person name="Spillane C."/>
            <person name="Cook D.R."/>
            <person name="May G.D."/>
            <person name="Xu X."/>
            <person name="Jackson S.A."/>
        </authorList>
    </citation>
    <scope>NUCLEOTIDE SEQUENCE [LARGE SCALE GENOMIC DNA]</scope>
</reference>
<dbReference type="Gramene" id="C.cajan_39304.t">
    <property type="protein sequence ID" value="C.cajan_39304.t.cds1"/>
    <property type="gene ID" value="C.cajan_39304"/>
</dbReference>
<evidence type="ECO:0000256" key="1">
    <source>
        <dbReference type="ARBA" id="ARBA00004123"/>
    </source>
</evidence>
<gene>
    <name evidence="6" type="ORF">KK1_038923</name>
</gene>
<sequence length="194" mass="22533">MLNFSHFPPPHSGCEMAKIIYDFLEDWGIERKIFSLTLDNASSNNDKMQDYLKEKLLLQNDGLLCCEFFHIRCVAHILNLIVQEGLKVSGRAIHKIRESIKCVKGSEGRMRSFKACIAKVSGINTKMGLCLDVVTWWNLTFLMLERALLYRRAFTSLAFEDKSYLNCPTNEEWDRGEKMCEFLHPFFIMMYVLG</sequence>
<accession>A0A151RB30</accession>
<protein>
    <submittedName>
        <fullName evidence="6">AC transposase</fullName>
    </submittedName>
</protein>
<comment type="subcellular location">
    <subcellularLocation>
        <location evidence="1">Nucleus</location>
    </subcellularLocation>
</comment>
<keyword evidence="2" id="KW-0479">Metal-binding</keyword>
<name>A0A151RB30_CAJCA</name>